<dbReference type="RefSeq" id="WP_107284062.1">
    <property type="nucleotide sequence ID" value="NZ_PYMC01000010.1"/>
</dbReference>
<protein>
    <submittedName>
        <fullName evidence="1">Uncharacterized protein</fullName>
    </submittedName>
</protein>
<evidence type="ECO:0000313" key="1">
    <source>
        <dbReference type="EMBL" id="PSW04189.1"/>
    </source>
</evidence>
<dbReference type="Proteomes" id="UP000240904">
    <property type="component" value="Unassembled WGS sequence"/>
</dbReference>
<sequence>MKKRHIVLNRIRCPDNTILTSRYSHEFVKHKQEDGLVFSVDGGTEELYRSYTQGAEYEELSLYDDASHEDIRQGFFWVSRSEDARKISALRELSTEHIQAILDTQKLAEWRSDIFEAELRFRKQIC</sequence>
<dbReference type="OrthoDB" id="5825142at2"/>
<comment type="caution">
    <text evidence="1">The sequence shown here is derived from an EMBL/GenBank/DDBJ whole genome shotgun (WGS) entry which is preliminary data.</text>
</comment>
<proteinExistence type="predicted"/>
<dbReference type="EMBL" id="PYMC01000010">
    <property type="protein sequence ID" value="PSW04189.1"/>
    <property type="molecule type" value="Genomic_DNA"/>
</dbReference>
<organism evidence="1 2">
    <name type="scientific">Photobacterium lipolyticum</name>
    <dbReference type="NCBI Taxonomy" id="266810"/>
    <lineage>
        <taxon>Bacteria</taxon>
        <taxon>Pseudomonadati</taxon>
        <taxon>Pseudomonadota</taxon>
        <taxon>Gammaproteobacteria</taxon>
        <taxon>Vibrionales</taxon>
        <taxon>Vibrionaceae</taxon>
        <taxon>Photobacterium</taxon>
    </lineage>
</organism>
<reference evidence="1 2" key="1">
    <citation type="submission" date="2018-03" db="EMBL/GenBank/DDBJ databases">
        <title>Whole genome sequencing of Histamine producing bacteria.</title>
        <authorList>
            <person name="Butler K."/>
        </authorList>
    </citation>
    <scope>NUCLEOTIDE SEQUENCE [LARGE SCALE GENOMIC DNA]</scope>
    <source>
        <strain evidence="1 2">DSM 16190</strain>
    </source>
</reference>
<keyword evidence="2" id="KW-1185">Reference proteome</keyword>
<name>A0A2T3MWA9_9GAMM</name>
<dbReference type="AlphaFoldDB" id="A0A2T3MWA9"/>
<gene>
    <name evidence="1" type="ORF">C9I89_14520</name>
</gene>
<evidence type="ECO:0000313" key="2">
    <source>
        <dbReference type="Proteomes" id="UP000240904"/>
    </source>
</evidence>
<accession>A0A2T3MWA9</accession>